<reference evidence="3 4" key="1">
    <citation type="submission" date="2016-07" db="EMBL/GenBank/DDBJ databases">
        <title>Pervasive Adenine N6-methylation of Active Genes in Fungi.</title>
        <authorList>
            <consortium name="DOE Joint Genome Institute"/>
            <person name="Mondo S.J."/>
            <person name="Dannebaum R.O."/>
            <person name="Kuo R.C."/>
            <person name="Labutti K."/>
            <person name="Haridas S."/>
            <person name="Kuo A."/>
            <person name="Salamov A."/>
            <person name="Ahrendt S.R."/>
            <person name="Lipzen A."/>
            <person name="Sullivan W."/>
            <person name="Andreopoulos W.B."/>
            <person name="Clum A."/>
            <person name="Lindquist E."/>
            <person name="Daum C."/>
            <person name="Ramamoorthy G.K."/>
            <person name="Gryganskyi A."/>
            <person name="Culley D."/>
            <person name="Magnuson J.K."/>
            <person name="James T.Y."/>
            <person name="O'Malley M.A."/>
            <person name="Stajich J.E."/>
            <person name="Spatafora J.W."/>
            <person name="Visel A."/>
            <person name="Grigoriev I.V."/>
        </authorList>
    </citation>
    <scope>NUCLEOTIDE SEQUENCE [LARGE SCALE GENOMIC DNA]</scope>
    <source>
        <strain evidence="3 4">CBS 129021</strain>
    </source>
</reference>
<accession>A0A1Y2EBF7</accession>
<feature type="compositionally biased region" description="Low complexity" evidence="1">
    <location>
        <begin position="172"/>
        <end position="187"/>
    </location>
</feature>
<keyword evidence="2" id="KW-0732">Signal</keyword>
<feature type="region of interest" description="Disordered" evidence="1">
    <location>
        <begin position="69"/>
        <end position="93"/>
    </location>
</feature>
<comment type="caution">
    <text evidence="3">The sequence shown here is derived from an EMBL/GenBank/DDBJ whole genome shotgun (WGS) entry which is preliminary data.</text>
</comment>
<feature type="region of interest" description="Disordered" evidence="1">
    <location>
        <begin position="120"/>
        <end position="139"/>
    </location>
</feature>
<organism evidence="3 4">
    <name type="scientific">Pseudomassariella vexata</name>
    <dbReference type="NCBI Taxonomy" id="1141098"/>
    <lineage>
        <taxon>Eukaryota</taxon>
        <taxon>Fungi</taxon>
        <taxon>Dikarya</taxon>
        <taxon>Ascomycota</taxon>
        <taxon>Pezizomycotina</taxon>
        <taxon>Sordariomycetes</taxon>
        <taxon>Xylariomycetidae</taxon>
        <taxon>Amphisphaeriales</taxon>
        <taxon>Pseudomassariaceae</taxon>
        <taxon>Pseudomassariella</taxon>
    </lineage>
</organism>
<proteinExistence type="predicted"/>
<dbReference type="Proteomes" id="UP000193689">
    <property type="component" value="Unassembled WGS sequence"/>
</dbReference>
<dbReference type="RefSeq" id="XP_040719196.1">
    <property type="nucleotide sequence ID" value="XM_040863495.1"/>
</dbReference>
<feature type="region of interest" description="Disordered" evidence="1">
    <location>
        <begin position="166"/>
        <end position="187"/>
    </location>
</feature>
<sequence length="224" mass="24310">MVSVRCSLLSMQTYVLLTSAFPIPYHFSPTSDATQAVNPVVTRTITGEGAVTINIYGNNTKVELVEEKTQTPPSRRSLNLGVGGSESNTEAAYERISTPELVEYPPVRRHGESRRYSISPPEMVANNKDNNLHPITRRSNGTETAATKILVPDGVGAGAELLSETQTLNRTSVTSASSDSSSSSPSVEKLLELQQLDQDETSQDTTIQFKIFGLSTLVLDMSHH</sequence>
<evidence type="ECO:0000313" key="3">
    <source>
        <dbReference type="EMBL" id="ORY68909.1"/>
    </source>
</evidence>
<evidence type="ECO:0000256" key="1">
    <source>
        <dbReference type="SAM" id="MobiDB-lite"/>
    </source>
</evidence>
<dbReference type="AlphaFoldDB" id="A0A1Y2EBF7"/>
<keyword evidence="4" id="KW-1185">Reference proteome</keyword>
<evidence type="ECO:0000256" key="2">
    <source>
        <dbReference type="SAM" id="SignalP"/>
    </source>
</evidence>
<protein>
    <submittedName>
        <fullName evidence="3">Uncharacterized protein</fullName>
    </submittedName>
</protein>
<dbReference type="GeneID" id="63779707"/>
<name>A0A1Y2EBF7_9PEZI</name>
<feature type="signal peptide" evidence="2">
    <location>
        <begin position="1"/>
        <end position="20"/>
    </location>
</feature>
<dbReference type="InParanoid" id="A0A1Y2EBF7"/>
<dbReference type="EMBL" id="MCFJ01000003">
    <property type="protein sequence ID" value="ORY68909.1"/>
    <property type="molecule type" value="Genomic_DNA"/>
</dbReference>
<gene>
    <name evidence="3" type="ORF">BCR38DRAFT_482380</name>
</gene>
<feature type="chain" id="PRO_5012869847" evidence="2">
    <location>
        <begin position="21"/>
        <end position="224"/>
    </location>
</feature>
<evidence type="ECO:0000313" key="4">
    <source>
        <dbReference type="Proteomes" id="UP000193689"/>
    </source>
</evidence>